<dbReference type="InterPro" id="IPR029068">
    <property type="entry name" value="Glyas_Bleomycin-R_OHBP_Dase"/>
</dbReference>
<evidence type="ECO:0000259" key="1">
    <source>
        <dbReference type="PROSITE" id="PS51819"/>
    </source>
</evidence>
<dbReference type="Gene3D" id="3.10.180.10">
    <property type="entry name" value="2,3-Dihydroxybiphenyl 1,2-Dioxygenase, domain 1"/>
    <property type="match status" value="1"/>
</dbReference>
<evidence type="ECO:0000313" key="3">
    <source>
        <dbReference type="Proteomes" id="UP000284416"/>
    </source>
</evidence>
<organism evidence="2 3">
    <name type="scientific">Neobacillus notoginsengisoli</name>
    <dbReference type="NCBI Taxonomy" id="1578198"/>
    <lineage>
        <taxon>Bacteria</taxon>
        <taxon>Bacillati</taxon>
        <taxon>Bacillota</taxon>
        <taxon>Bacilli</taxon>
        <taxon>Bacillales</taxon>
        <taxon>Bacillaceae</taxon>
        <taxon>Neobacillus</taxon>
    </lineage>
</organism>
<sequence length="147" mass="16694">MVGEWNFLMLKTFNGRKSMKFKNPHIIYYVENLDESRNFYKRLGFKVSFTANVRGKAVHHELLLDGFNLGIATKETAKEEHGLTPGRNAGCELVLWVDDTDLAIEYVIENGATLLSPPHNFLDNKLRSGWVQDLDGNPIQLVSKNSN</sequence>
<keyword evidence="3" id="KW-1185">Reference proteome</keyword>
<proteinExistence type="predicted"/>
<feature type="domain" description="VOC" evidence="1">
    <location>
        <begin position="22"/>
        <end position="144"/>
    </location>
</feature>
<dbReference type="Proteomes" id="UP000284416">
    <property type="component" value="Unassembled WGS sequence"/>
</dbReference>
<dbReference type="PROSITE" id="PS51819">
    <property type="entry name" value="VOC"/>
    <property type="match status" value="1"/>
</dbReference>
<dbReference type="Pfam" id="PF00903">
    <property type="entry name" value="Glyoxalase"/>
    <property type="match status" value="1"/>
</dbReference>
<gene>
    <name evidence="2" type="ORF">D1B31_01840</name>
</gene>
<dbReference type="InterPro" id="IPR037523">
    <property type="entry name" value="VOC_core"/>
</dbReference>
<dbReference type="EMBL" id="QWEG01000001">
    <property type="protein sequence ID" value="RHW43426.1"/>
    <property type="molecule type" value="Genomic_DNA"/>
</dbReference>
<dbReference type="AlphaFoldDB" id="A0A417Z067"/>
<name>A0A417Z067_9BACI</name>
<accession>A0A417Z067</accession>
<comment type="caution">
    <text evidence="2">The sequence shown here is derived from an EMBL/GenBank/DDBJ whole genome shotgun (WGS) entry which is preliminary data.</text>
</comment>
<dbReference type="InterPro" id="IPR004360">
    <property type="entry name" value="Glyas_Fos-R_dOase_dom"/>
</dbReference>
<dbReference type="SUPFAM" id="SSF54593">
    <property type="entry name" value="Glyoxalase/Bleomycin resistance protein/Dihydroxybiphenyl dioxygenase"/>
    <property type="match status" value="1"/>
</dbReference>
<protein>
    <recommendedName>
        <fullName evidence="1">VOC domain-containing protein</fullName>
    </recommendedName>
</protein>
<reference evidence="2 3" key="1">
    <citation type="journal article" date="2017" name="Int. J. Syst. Evol. Microbiol.">
        <title>Bacillus notoginsengisoli sp. nov., a novel bacterium isolated from the rhizosphere of Panax notoginseng.</title>
        <authorList>
            <person name="Zhang M.Y."/>
            <person name="Cheng J."/>
            <person name="Cai Y."/>
            <person name="Zhang T.Y."/>
            <person name="Wu Y.Y."/>
            <person name="Manikprabhu D."/>
            <person name="Li W.J."/>
            <person name="Zhang Y.X."/>
        </authorList>
    </citation>
    <scope>NUCLEOTIDE SEQUENCE [LARGE SCALE GENOMIC DNA]</scope>
    <source>
        <strain evidence="2 3">JCM 30743</strain>
    </source>
</reference>
<evidence type="ECO:0000313" key="2">
    <source>
        <dbReference type="EMBL" id="RHW43426.1"/>
    </source>
</evidence>